<dbReference type="AlphaFoldDB" id="A0A160VCU1"/>
<name>A0A160VCU1_9ZZZZ</name>
<sequence>MIGFRVLLGLQQQTEIIEKQNMTLNFSGAIATGDILL</sequence>
<accession>A0A160VCU1</accession>
<protein>
    <submittedName>
        <fullName evidence="1">Uncharacterized protein</fullName>
    </submittedName>
</protein>
<dbReference type="EMBL" id="FAXC01000006">
    <property type="protein sequence ID" value="CUV08133.1"/>
    <property type="molecule type" value="Genomic_DNA"/>
</dbReference>
<evidence type="ECO:0000313" key="1">
    <source>
        <dbReference type="EMBL" id="CUV08133.1"/>
    </source>
</evidence>
<proteinExistence type="predicted"/>
<reference evidence="1" key="1">
    <citation type="submission" date="2015-10" db="EMBL/GenBank/DDBJ databases">
        <authorList>
            <person name="Gilbert D.G."/>
        </authorList>
    </citation>
    <scope>NUCLEOTIDE SEQUENCE</scope>
</reference>
<organism evidence="1">
    <name type="scientific">hydrothermal vent metagenome</name>
    <dbReference type="NCBI Taxonomy" id="652676"/>
    <lineage>
        <taxon>unclassified sequences</taxon>
        <taxon>metagenomes</taxon>
        <taxon>ecological metagenomes</taxon>
    </lineage>
</organism>
<gene>
    <name evidence="1" type="ORF">MGWOODY_Mmi1287</name>
</gene>